<feature type="domain" description="Major facilitator superfamily (MFS) profile" evidence="7">
    <location>
        <begin position="1"/>
        <end position="553"/>
    </location>
</feature>
<gene>
    <name evidence="8" type="ORF">METBIDRAFT_13523</name>
</gene>
<dbReference type="PANTHER" id="PTHR23504">
    <property type="entry name" value="MAJOR FACILITATOR SUPERFAMILY DOMAIN-CONTAINING PROTEIN 10"/>
    <property type="match status" value="1"/>
</dbReference>
<dbReference type="GeneID" id="30027358"/>
<name>A0A1A0H5J8_9ASCO</name>
<feature type="transmembrane region" description="Helical" evidence="6">
    <location>
        <begin position="494"/>
        <end position="517"/>
    </location>
</feature>
<sequence length="553" mass="61514">MIRDFQIAPTEDEISKYSGYLASSFAFCQFLFAMQWGKMLDRVGRKPVLLCGLFGTSISLLLFGFSTNYYMALFARSLAGVLNGNIAVLRTAIGEICTDKKHQALGFSTLPLLFNFGSVIGPLIGGSRLFTNPKPDSPYQKERIDLASSFGSASALLGFYNVIRDNYPYALSNIIVAMFLWFSCAMGFLFLEETNEKFLKKRDIGLELGDLVTAFLCGGERKVRPWQQKSTADEETPLLENEEARRPSITLAFSSPPITTLPVSDSESIESLSDDFLHSRQNNKAQNSGNSHPADAALLDDEDEVDAIGPYVSKTMSDAIVRRYSQSSGRQPKPQQLTPEVVTVILSNCIISLHSIAYNEFLPVLLAGQFRKSSLHFPFTISGGFGLESSFIGMLFSSTGIIGMLIILVIFPWVDRTLGTLQGFRLSLCFFPLVYTLVPMTIFTLHNYNTVFPSWATPLSLYTLTSLKTLATATGLPQIMILNHRAAAKEHRAYVNSLTMSMLAFARFLGPIVFGYLMTLGDKHHIGWLSWWLMALMALLGFLQSFFMQDYED</sequence>
<dbReference type="RefSeq" id="XP_018709752.1">
    <property type="nucleotide sequence ID" value="XM_018854382.1"/>
</dbReference>
<feature type="transmembrane region" description="Helical" evidence="6">
    <location>
        <begin position="17"/>
        <end position="36"/>
    </location>
</feature>
<feature type="transmembrane region" description="Helical" evidence="6">
    <location>
        <begin position="112"/>
        <end position="131"/>
    </location>
</feature>
<dbReference type="Gene3D" id="1.20.1250.20">
    <property type="entry name" value="MFS general substrate transporter like domains"/>
    <property type="match status" value="2"/>
</dbReference>
<evidence type="ECO:0000256" key="4">
    <source>
        <dbReference type="ARBA" id="ARBA00022989"/>
    </source>
</evidence>
<dbReference type="GO" id="GO:0016020">
    <property type="term" value="C:membrane"/>
    <property type="evidence" value="ECO:0007669"/>
    <property type="project" value="UniProtKB-SubCell"/>
</dbReference>
<dbReference type="InterPro" id="IPR036259">
    <property type="entry name" value="MFS_trans_sf"/>
</dbReference>
<keyword evidence="3 6" id="KW-0812">Transmembrane</keyword>
<dbReference type="GO" id="GO:0022857">
    <property type="term" value="F:transmembrane transporter activity"/>
    <property type="evidence" value="ECO:0007669"/>
    <property type="project" value="InterPro"/>
</dbReference>
<dbReference type="PROSITE" id="PS50850">
    <property type="entry name" value="MFS"/>
    <property type="match status" value="1"/>
</dbReference>
<feature type="transmembrane region" description="Helical" evidence="6">
    <location>
        <begin position="529"/>
        <end position="547"/>
    </location>
</feature>
<evidence type="ECO:0000256" key="5">
    <source>
        <dbReference type="ARBA" id="ARBA00023136"/>
    </source>
</evidence>
<keyword evidence="4 6" id="KW-1133">Transmembrane helix</keyword>
<comment type="caution">
    <text evidence="8">The sequence shown here is derived from an EMBL/GenBank/DDBJ whole genome shotgun (WGS) entry which is preliminary data.</text>
</comment>
<evidence type="ECO:0000256" key="1">
    <source>
        <dbReference type="ARBA" id="ARBA00004141"/>
    </source>
</evidence>
<evidence type="ECO:0000256" key="3">
    <source>
        <dbReference type="ARBA" id="ARBA00022692"/>
    </source>
</evidence>
<dbReference type="OrthoDB" id="10262656at2759"/>
<dbReference type="PRINTS" id="PR01035">
    <property type="entry name" value="TCRTETA"/>
</dbReference>
<dbReference type="AlphaFoldDB" id="A0A1A0H5J8"/>
<feature type="transmembrane region" description="Helical" evidence="6">
    <location>
        <begin position="169"/>
        <end position="191"/>
    </location>
</feature>
<keyword evidence="5 6" id="KW-0472">Membrane</keyword>
<dbReference type="InterPro" id="IPR011701">
    <property type="entry name" value="MFS"/>
</dbReference>
<feature type="transmembrane region" description="Helical" evidence="6">
    <location>
        <begin position="460"/>
        <end position="482"/>
    </location>
</feature>
<dbReference type="SUPFAM" id="SSF103473">
    <property type="entry name" value="MFS general substrate transporter"/>
    <property type="match status" value="1"/>
</dbReference>
<protein>
    <submittedName>
        <fullName evidence="8">MFS general substrate transporter</fullName>
    </submittedName>
</protein>
<reference evidence="8 9" key="1">
    <citation type="submission" date="2016-05" db="EMBL/GenBank/DDBJ databases">
        <title>Comparative genomics of biotechnologically important yeasts.</title>
        <authorList>
            <consortium name="DOE Joint Genome Institute"/>
            <person name="Riley R."/>
            <person name="Haridas S."/>
            <person name="Wolfe K.H."/>
            <person name="Lopes M.R."/>
            <person name="Hittinger C.T."/>
            <person name="Goker M."/>
            <person name="Salamov A."/>
            <person name="Wisecaver J."/>
            <person name="Long T.M."/>
            <person name="Aerts A.L."/>
            <person name="Barry K."/>
            <person name="Choi C."/>
            <person name="Clum A."/>
            <person name="Coughlan A.Y."/>
            <person name="Deshpande S."/>
            <person name="Douglass A.P."/>
            <person name="Hanson S.J."/>
            <person name="Klenk H.-P."/>
            <person name="LaButti K."/>
            <person name="Lapidus A."/>
            <person name="Lindquist E."/>
            <person name="Lipzen A."/>
            <person name="Meier-kolthoff J.P."/>
            <person name="Ohm R.A."/>
            <person name="Otillar R.P."/>
            <person name="Pangilinan J."/>
            <person name="Peng Y."/>
            <person name="Rokas A."/>
            <person name="Rosa C.A."/>
            <person name="Scheuner C."/>
            <person name="Sibirny A.A."/>
            <person name="Slot J.C."/>
            <person name="Stielow J.B."/>
            <person name="Sun H."/>
            <person name="Kurtzman C.P."/>
            <person name="Blackwell M."/>
            <person name="Grigoriev I.V."/>
            <person name="Jeffries T.W."/>
        </authorList>
    </citation>
    <scope>NUCLEOTIDE SEQUENCE [LARGE SCALE GENOMIC DNA]</scope>
    <source>
        <strain evidence="8 9">NRRL YB-4993</strain>
    </source>
</reference>
<comment type="subcellular location">
    <subcellularLocation>
        <location evidence="1">Membrane</location>
        <topology evidence="1">Multi-pass membrane protein</topology>
    </subcellularLocation>
</comment>
<feature type="transmembrane region" description="Helical" evidence="6">
    <location>
        <begin position="426"/>
        <end position="448"/>
    </location>
</feature>
<evidence type="ECO:0000256" key="6">
    <source>
        <dbReference type="SAM" id="Phobius"/>
    </source>
</evidence>
<proteinExistence type="predicted"/>
<evidence type="ECO:0000256" key="2">
    <source>
        <dbReference type="ARBA" id="ARBA00022448"/>
    </source>
</evidence>
<organism evidence="8 9">
    <name type="scientific">Metschnikowia bicuspidata var. bicuspidata NRRL YB-4993</name>
    <dbReference type="NCBI Taxonomy" id="869754"/>
    <lineage>
        <taxon>Eukaryota</taxon>
        <taxon>Fungi</taxon>
        <taxon>Dikarya</taxon>
        <taxon>Ascomycota</taxon>
        <taxon>Saccharomycotina</taxon>
        <taxon>Pichiomycetes</taxon>
        <taxon>Metschnikowiaceae</taxon>
        <taxon>Metschnikowia</taxon>
    </lineage>
</organism>
<dbReference type="InterPro" id="IPR020846">
    <property type="entry name" value="MFS_dom"/>
</dbReference>
<accession>A0A1A0H5J8</accession>
<feature type="transmembrane region" description="Helical" evidence="6">
    <location>
        <begin position="48"/>
        <end position="71"/>
    </location>
</feature>
<dbReference type="PANTHER" id="PTHR23504:SF15">
    <property type="entry name" value="MAJOR FACILITATOR SUPERFAMILY (MFS) PROFILE DOMAIN-CONTAINING PROTEIN"/>
    <property type="match status" value="1"/>
</dbReference>
<keyword evidence="2" id="KW-0813">Transport</keyword>
<evidence type="ECO:0000313" key="9">
    <source>
        <dbReference type="Proteomes" id="UP000092555"/>
    </source>
</evidence>
<evidence type="ECO:0000313" key="8">
    <source>
        <dbReference type="EMBL" id="OBA19220.1"/>
    </source>
</evidence>
<feature type="transmembrane region" description="Helical" evidence="6">
    <location>
        <begin position="143"/>
        <end position="163"/>
    </location>
</feature>
<evidence type="ECO:0000259" key="7">
    <source>
        <dbReference type="PROSITE" id="PS50850"/>
    </source>
</evidence>
<keyword evidence="9" id="KW-1185">Reference proteome</keyword>
<dbReference type="EMBL" id="LXTC01000007">
    <property type="protein sequence ID" value="OBA19220.1"/>
    <property type="molecule type" value="Genomic_DNA"/>
</dbReference>
<dbReference type="Pfam" id="PF07690">
    <property type="entry name" value="MFS_1"/>
    <property type="match status" value="1"/>
</dbReference>
<feature type="transmembrane region" description="Helical" evidence="6">
    <location>
        <begin position="391"/>
        <end position="414"/>
    </location>
</feature>
<dbReference type="Proteomes" id="UP000092555">
    <property type="component" value="Unassembled WGS sequence"/>
</dbReference>
<dbReference type="InterPro" id="IPR001958">
    <property type="entry name" value="Tet-R_TetA/multi-R_MdtG-like"/>
</dbReference>